<dbReference type="AlphaFoldDB" id="A0A0F9D198"/>
<gene>
    <name evidence="1" type="ORF">LCGC14_2254780</name>
</gene>
<organism evidence="1">
    <name type="scientific">marine sediment metagenome</name>
    <dbReference type="NCBI Taxonomy" id="412755"/>
    <lineage>
        <taxon>unclassified sequences</taxon>
        <taxon>metagenomes</taxon>
        <taxon>ecological metagenomes</taxon>
    </lineage>
</organism>
<accession>A0A0F9D198</accession>
<proteinExistence type="predicted"/>
<evidence type="ECO:0000313" key="1">
    <source>
        <dbReference type="EMBL" id="KKL55498.1"/>
    </source>
</evidence>
<dbReference type="EMBL" id="LAZR01030818">
    <property type="protein sequence ID" value="KKL55498.1"/>
    <property type="molecule type" value="Genomic_DNA"/>
</dbReference>
<sequence>PMNYGATATGAIRGIIASSSRTGAYVNGRVEIGSHG</sequence>
<protein>
    <submittedName>
        <fullName evidence="1">Uncharacterized protein</fullName>
    </submittedName>
</protein>
<reference evidence="1" key="1">
    <citation type="journal article" date="2015" name="Nature">
        <title>Complex archaea that bridge the gap between prokaryotes and eukaryotes.</title>
        <authorList>
            <person name="Spang A."/>
            <person name="Saw J.H."/>
            <person name="Jorgensen S.L."/>
            <person name="Zaremba-Niedzwiedzka K."/>
            <person name="Martijn J."/>
            <person name="Lind A.E."/>
            <person name="van Eijk R."/>
            <person name="Schleper C."/>
            <person name="Guy L."/>
            <person name="Ettema T.J."/>
        </authorList>
    </citation>
    <scope>NUCLEOTIDE SEQUENCE</scope>
</reference>
<comment type="caution">
    <text evidence="1">The sequence shown here is derived from an EMBL/GenBank/DDBJ whole genome shotgun (WGS) entry which is preliminary data.</text>
</comment>
<feature type="non-terminal residue" evidence="1">
    <location>
        <position position="1"/>
    </location>
</feature>
<name>A0A0F9D198_9ZZZZ</name>